<dbReference type="NCBIfam" id="NF005672">
    <property type="entry name" value="PRK07454.1"/>
    <property type="match status" value="1"/>
</dbReference>
<dbReference type="InParanoid" id="U5DHC7"/>
<dbReference type="SUPFAM" id="SSF51735">
    <property type="entry name" value="NAD(P)-binding Rossmann-fold domains"/>
    <property type="match status" value="1"/>
</dbReference>
<gene>
    <name evidence="4" type="ORF">KR51_00035740</name>
</gene>
<dbReference type="InterPro" id="IPR002347">
    <property type="entry name" value="SDR_fam"/>
</dbReference>
<evidence type="ECO:0000256" key="3">
    <source>
        <dbReference type="RuleBase" id="RU000363"/>
    </source>
</evidence>
<dbReference type="GO" id="GO:0016491">
    <property type="term" value="F:oxidoreductase activity"/>
    <property type="evidence" value="ECO:0007669"/>
    <property type="project" value="UniProtKB-KW"/>
</dbReference>
<accession>U5DHC7</accession>
<dbReference type="FunFam" id="3.40.50.720:FF:000084">
    <property type="entry name" value="Short-chain dehydrogenase reductase"/>
    <property type="match status" value="1"/>
</dbReference>
<dbReference type="InterPro" id="IPR036291">
    <property type="entry name" value="NAD(P)-bd_dom_sf"/>
</dbReference>
<dbReference type="PATRIC" id="fig|582515.4.peg.4015"/>
<comment type="similarity">
    <text evidence="1 3">Belongs to the short-chain dehydrogenases/reductases (SDR) family.</text>
</comment>
<name>U5DHC7_9CHRO</name>
<protein>
    <submittedName>
        <fullName evidence="4">Short-chain dehydrogenase</fullName>
    </submittedName>
</protein>
<keyword evidence="2" id="KW-0560">Oxidoreductase</keyword>
<reference evidence="4 5" key="1">
    <citation type="submission" date="2013-05" db="EMBL/GenBank/DDBJ databases">
        <title>Draft genome sequence of Rubidibacter lacunae KORDI 51-2.</title>
        <authorList>
            <person name="Choi D.H."/>
            <person name="Noh J.H."/>
            <person name="Kwon K.-K."/>
            <person name="Lee J.-H."/>
            <person name="Ryu J.-Y."/>
        </authorList>
    </citation>
    <scope>NUCLEOTIDE SEQUENCE [LARGE SCALE GENOMIC DNA]</scope>
    <source>
        <strain evidence="4 5">KORDI 51-2</strain>
    </source>
</reference>
<evidence type="ECO:0000256" key="2">
    <source>
        <dbReference type="ARBA" id="ARBA00023002"/>
    </source>
</evidence>
<evidence type="ECO:0000313" key="4">
    <source>
        <dbReference type="EMBL" id="ERN39974.1"/>
    </source>
</evidence>
<dbReference type="AlphaFoldDB" id="U5DHC7"/>
<dbReference type="EMBL" id="ASSJ01000083">
    <property type="protein sequence ID" value="ERN39974.1"/>
    <property type="molecule type" value="Genomic_DNA"/>
</dbReference>
<dbReference type="Gene3D" id="3.40.50.720">
    <property type="entry name" value="NAD(P)-binding Rossmann-like Domain"/>
    <property type="match status" value="1"/>
</dbReference>
<keyword evidence="5" id="KW-1185">Reference proteome</keyword>
<dbReference type="PANTHER" id="PTHR44196">
    <property type="entry name" value="DEHYDROGENASE/REDUCTASE SDR FAMILY MEMBER 7B"/>
    <property type="match status" value="1"/>
</dbReference>
<dbReference type="PROSITE" id="PS00061">
    <property type="entry name" value="ADH_SHORT"/>
    <property type="match status" value="1"/>
</dbReference>
<organism evidence="4 5">
    <name type="scientific">Rubidibacter lacunae KORDI 51-2</name>
    <dbReference type="NCBI Taxonomy" id="582515"/>
    <lineage>
        <taxon>Bacteria</taxon>
        <taxon>Bacillati</taxon>
        <taxon>Cyanobacteriota</taxon>
        <taxon>Cyanophyceae</taxon>
        <taxon>Oscillatoriophycideae</taxon>
        <taxon>Chroococcales</taxon>
        <taxon>Aphanothecaceae</taxon>
        <taxon>Rubidibacter</taxon>
    </lineage>
</organism>
<dbReference type="InterPro" id="IPR020904">
    <property type="entry name" value="Sc_DH/Rdtase_CS"/>
</dbReference>
<dbReference type="CDD" id="cd05233">
    <property type="entry name" value="SDR_c"/>
    <property type="match status" value="1"/>
</dbReference>
<dbReference type="GO" id="GO:0016020">
    <property type="term" value="C:membrane"/>
    <property type="evidence" value="ECO:0007669"/>
    <property type="project" value="TreeGrafter"/>
</dbReference>
<dbReference type="PRINTS" id="PR00080">
    <property type="entry name" value="SDRFAMILY"/>
</dbReference>
<comment type="caution">
    <text evidence="4">The sequence shown here is derived from an EMBL/GenBank/DDBJ whole genome shotgun (WGS) entry which is preliminary data.</text>
</comment>
<dbReference type="eggNOG" id="COG4221">
    <property type="taxonomic scope" value="Bacteria"/>
</dbReference>
<dbReference type="PRINTS" id="PR00081">
    <property type="entry name" value="GDHRDH"/>
</dbReference>
<evidence type="ECO:0000256" key="1">
    <source>
        <dbReference type="ARBA" id="ARBA00006484"/>
    </source>
</evidence>
<dbReference type="OrthoDB" id="9775296at2"/>
<proteinExistence type="inferred from homology"/>
<sequence length="239" mass="24849">MTAARPQRVLITGANSGIGKATALAFANAGIDLALFGRSHEKLSAAVANVTDRVDVRTYVLDLARVEVVADTVAAAIADCGGIDVLVNNAGIGYTNAIADTPLSEWRYVLDLNLTSVFQCIQGALPVLRKRGGTIINIASIAARSPFPTWGAYSASKAGLVALSRALAAEERDRGVRVVTICPGAVNTPLWDTDTVAADLNRAAMLPPDSVAQFILQAALLSPQAVVEDLTLMPNAGAL</sequence>
<dbReference type="STRING" id="582515.KR51_00035740"/>
<dbReference type="Pfam" id="PF00106">
    <property type="entry name" value="adh_short"/>
    <property type="match status" value="1"/>
</dbReference>
<dbReference type="Proteomes" id="UP000016960">
    <property type="component" value="Unassembled WGS sequence"/>
</dbReference>
<evidence type="ECO:0000313" key="5">
    <source>
        <dbReference type="Proteomes" id="UP000016960"/>
    </source>
</evidence>
<dbReference type="PANTHER" id="PTHR44196:SF1">
    <property type="entry name" value="DEHYDROGENASE_REDUCTASE SDR FAMILY MEMBER 7B"/>
    <property type="match status" value="1"/>
</dbReference>
<dbReference type="RefSeq" id="WP_022609197.1">
    <property type="nucleotide sequence ID" value="NZ_ASSJ01000083.1"/>
</dbReference>